<gene>
    <name evidence="3" type="ORF">Tpal_1085</name>
</gene>
<dbReference type="Pfam" id="PF18662">
    <property type="entry name" value="HTH_56"/>
    <property type="match status" value="1"/>
</dbReference>
<dbReference type="STRING" id="140314.SAMN04488076_11310"/>
<feature type="domain" description="Cch helix turn helix" evidence="2">
    <location>
        <begin position="442"/>
        <end position="557"/>
    </location>
</feature>
<proteinExistence type="predicted"/>
<dbReference type="AlphaFoldDB" id="A0A143YHI8"/>
<evidence type="ECO:0000259" key="2">
    <source>
        <dbReference type="Pfam" id="PF18662"/>
    </source>
</evidence>
<reference evidence="3 4" key="1">
    <citation type="submission" date="2016-02" db="EMBL/GenBank/DDBJ databases">
        <authorList>
            <person name="Wen L."/>
            <person name="He K."/>
            <person name="Yang H."/>
        </authorList>
    </citation>
    <scope>NUCLEOTIDE SEQUENCE [LARGE SCALE GENOMIC DNA]</scope>
    <source>
        <strain evidence="3">Trichococcus palustris</strain>
    </source>
</reference>
<accession>A0A143YHI8</accession>
<organism evidence="3 4">
    <name type="scientific">Trichococcus palustris</name>
    <dbReference type="NCBI Taxonomy" id="140314"/>
    <lineage>
        <taxon>Bacteria</taxon>
        <taxon>Bacillati</taxon>
        <taxon>Bacillota</taxon>
        <taxon>Bacilli</taxon>
        <taxon>Lactobacillales</taxon>
        <taxon>Carnobacteriaceae</taxon>
        <taxon>Trichococcus</taxon>
    </lineage>
</organism>
<evidence type="ECO:0000259" key="1">
    <source>
        <dbReference type="Pfam" id="PF06048"/>
    </source>
</evidence>
<evidence type="ECO:0000313" key="3">
    <source>
        <dbReference type="EMBL" id="CZQ89047.1"/>
    </source>
</evidence>
<name>A0A143YHI8_9LACT</name>
<dbReference type="InterPro" id="IPR009270">
    <property type="entry name" value="DUF927"/>
</dbReference>
<dbReference type="EMBL" id="FJNE01000003">
    <property type="protein sequence ID" value="CZQ89047.1"/>
    <property type="molecule type" value="Genomic_DNA"/>
</dbReference>
<dbReference type="RefSeq" id="WP_087032335.1">
    <property type="nucleotide sequence ID" value="NZ_FJNE01000003.1"/>
</dbReference>
<keyword evidence="4" id="KW-1185">Reference proteome</keyword>
<protein>
    <recommendedName>
        <fullName evidence="5">DUF927 domain-containing protein</fullName>
    </recommendedName>
</protein>
<dbReference type="Pfam" id="PF06048">
    <property type="entry name" value="DUF927"/>
    <property type="match status" value="1"/>
</dbReference>
<evidence type="ECO:0000313" key="4">
    <source>
        <dbReference type="Proteomes" id="UP000242754"/>
    </source>
</evidence>
<evidence type="ECO:0008006" key="5">
    <source>
        <dbReference type="Google" id="ProtNLM"/>
    </source>
</evidence>
<dbReference type="Proteomes" id="UP000242754">
    <property type="component" value="Unassembled WGS sequence"/>
</dbReference>
<dbReference type="InterPro" id="IPR040538">
    <property type="entry name" value="Cch_HTH"/>
</dbReference>
<feature type="domain" description="DUF927" evidence="1">
    <location>
        <begin position="40"/>
        <end position="302"/>
    </location>
</feature>
<sequence length="598" mass="66788">MPESGVQPAEKVDSLVCGRFQISKQEGILVKGKESEPYYKIAEYAKVKSIRVNRTTGIEALELEYRRVSTQKIETQWISSDQLTSQKSEQMIQFGLDITMSNKKLVTEALLTSRAHAAVQNVYNQYGWGRIGDEPTFFHANAIPDRDYFLSEDAKLNIQPNGYLENWLDMYNVNIKGHTPLELAVVLGCAAPIVAYLESKHTDLKTLFVALNGQSSSGKTTAAMLALSVAGAPSSTKNGLLKSWNATINSMMSILDGVNGIPICFDELSQSRAADLTALLYALAEGKQKERSTKDGGLRESAHWSTVILSTGELSIFNRLANNLGLRVRIMEFSHVQWTRDAAQSESIKNVLSQHYGHVLPYFITRLFEVGLRSIDTEFDHQRKLLLEQMPASDTTRRVSIKLAAIMTTAALLATCTDISIEVDAIRAMLLENDKDNLDDRDHGTKAMEDVLQYLVEHQSKLMRDNQSRIPHEVIGLLSKKRDATGKQTMVVSIMKAHFDPMLTALKYQDTKVILKDWSHKGLLVTESGRQTIRMNLDVDGSGKKKVPFYSFLVPEEYQNIFVETPNYEAIGEAPYFPNSTKTAAMMAELLDASSEIE</sequence>